<protein>
    <submittedName>
        <fullName evidence="1">Uncharacterized protein</fullName>
    </submittedName>
</protein>
<gene>
    <name evidence="1" type="ORF">LCGC14_1847090</name>
</gene>
<proteinExistence type="predicted"/>
<feature type="non-terminal residue" evidence="1">
    <location>
        <position position="63"/>
    </location>
</feature>
<name>A0A0F9GBE1_9ZZZZ</name>
<organism evidence="1">
    <name type="scientific">marine sediment metagenome</name>
    <dbReference type="NCBI Taxonomy" id="412755"/>
    <lineage>
        <taxon>unclassified sequences</taxon>
        <taxon>metagenomes</taxon>
        <taxon>ecological metagenomes</taxon>
    </lineage>
</organism>
<evidence type="ECO:0000313" key="1">
    <source>
        <dbReference type="EMBL" id="KKL96179.1"/>
    </source>
</evidence>
<dbReference type="EMBL" id="LAZR01018500">
    <property type="protein sequence ID" value="KKL96179.1"/>
    <property type="molecule type" value="Genomic_DNA"/>
</dbReference>
<comment type="caution">
    <text evidence="1">The sequence shown here is derived from an EMBL/GenBank/DDBJ whole genome shotgun (WGS) entry which is preliminary data.</text>
</comment>
<reference evidence="1" key="1">
    <citation type="journal article" date="2015" name="Nature">
        <title>Complex archaea that bridge the gap between prokaryotes and eukaryotes.</title>
        <authorList>
            <person name="Spang A."/>
            <person name="Saw J.H."/>
            <person name="Jorgensen S.L."/>
            <person name="Zaremba-Niedzwiedzka K."/>
            <person name="Martijn J."/>
            <person name="Lind A.E."/>
            <person name="van Eijk R."/>
            <person name="Schleper C."/>
            <person name="Guy L."/>
            <person name="Ettema T.J."/>
        </authorList>
    </citation>
    <scope>NUCLEOTIDE SEQUENCE</scope>
</reference>
<dbReference type="AlphaFoldDB" id="A0A0F9GBE1"/>
<sequence length="63" mass="7606">MQTKKKFRLSRRTLLRDFIQHKADIAGNKVFMTYIRDFDKDIDEKYKYKDLHLLSNRLGNGLT</sequence>
<accession>A0A0F9GBE1</accession>